<keyword evidence="3" id="KW-1185">Reference proteome</keyword>
<dbReference type="RefSeq" id="WP_110311392.1">
    <property type="nucleotide sequence ID" value="NZ_QICL01000019.1"/>
</dbReference>
<protein>
    <submittedName>
        <fullName evidence="2">Nucleotidyltransferase-like protein</fullName>
    </submittedName>
</protein>
<keyword evidence="2" id="KW-0808">Transferase</keyword>
<feature type="domain" description="Polymerase nucleotidyl transferase" evidence="1">
    <location>
        <begin position="9"/>
        <end position="77"/>
    </location>
</feature>
<gene>
    <name evidence="2" type="ORF">CLV62_11917</name>
</gene>
<comment type="caution">
    <text evidence="2">The sequence shown here is derived from an EMBL/GenBank/DDBJ whole genome shotgun (WGS) entry which is preliminary data.</text>
</comment>
<evidence type="ECO:0000313" key="2">
    <source>
        <dbReference type="EMBL" id="PXV62477.1"/>
    </source>
</evidence>
<evidence type="ECO:0000313" key="3">
    <source>
        <dbReference type="Proteomes" id="UP000247973"/>
    </source>
</evidence>
<accession>A0A2V3PNP9</accession>
<dbReference type="OrthoDB" id="1050580at2"/>
<dbReference type="SUPFAM" id="SSF81301">
    <property type="entry name" value="Nucleotidyltransferase"/>
    <property type="match status" value="1"/>
</dbReference>
<proteinExistence type="predicted"/>
<dbReference type="Proteomes" id="UP000247973">
    <property type="component" value="Unassembled WGS sequence"/>
</dbReference>
<sequence length="222" mass="26202">MHKQVATEIIDYLHSACPDLSIALTGSVANGSYNENSDIDILVSHKDFTNSYYVYGYYKDIKIGIFSYHKKIFWQKSLDLLYYYQNLRIGYIYYSQIIYDSDKLIIDLKDRIDDLLLRKKLLKKTLISDLKSEIKELLSNRKSDCIEHKESLYAILNNIISIFFLKEYSSKILTKKEAIDPYSIIKEKDIELYNILRACYPCHQNSFKLIQKAIDSYIFINY</sequence>
<dbReference type="AlphaFoldDB" id="A0A2V3PNP9"/>
<evidence type="ECO:0000259" key="1">
    <source>
        <dbReference type="Pfam" id="PF01909"/>
    </source>
</evidence>
<organism evidence="2 3">
    <name type="scientific">Dysgonomonas alginatilytica</name>
    <dbReference type="NCBI Taxonomy" id="1605892"/>
    <lineage>
        <taxon>Bacteria</taxon>
        <taxon>Pseudomonadati</taxon>
        <taxon>Bacteroidota</taxon>
        <taxon>Bacteroidia</taxon>
        <taxon>Bacteroidales</taxon>
        <taxon>Dysgonomonadaceae</taxon>
        <taxon>Dysgonomonas</taxon>
    </lineage>
</organism>
<dbReference type="GO" id="GO:0016779">
    <property type="term" value="F:nucleotidyltransferase activity"/>
    <property type="evidence" value="ECO:0007669"/>
    <property type="project" value="InterPro"/>
</dbReference>
<dbReference type="InterPro" id="IPR002934">
    <property type="entry name" value="Polymerase_NTP_transf_dom"/>
</dbReference>
<reference evidence="2 3" key="1">
    <citation type="submission" date="2018-03" db="EMBL/GenBank/DDBJ databases">
        <title>Genomic Encyclopedia of Archaeal and Bacterial Type Strains, Phase II (KMG-II): from individual species to whole genera.</title>
        <authorList>
            <person name="Goeker M."/>
        </authorList>
    </citation>
    <scope>NUCLEOTIDE SEQUENCE [LARGE SCALE GENOMIC DNA]</scope>
    <source>
        <strain evidence="2 3">DSM 100214</strain>
    </source>
</reference>
<name>A0A2V3PNP9_9BACT</name>
<dbReference type="Gene3D" id="3.30.460.10">
    <property type="entry name" value="Beta Polymerase, domain 2"/>
    <property type="match status" value="1"/>
</dbReference>
<dbReference type="Pfam" id="PF01909">
    <property type="entry name" value="NTP_transf_2"/>
    <property type="match status" value="1"/>
</dbReference>
<dbReference type="InterPro" id="IPR043519">
    <property type="entry name" value="NT_sf"/>
</dbReference>
<dbReference type="EMBL" id="QICL01000019">
    <property type="protein sequence ID" value="PXV62477.1"/>
    <property type="molecule type" value="Genomic_DNA"/>
</dbReference>